<organism evidence="2 3">
    <name type="scientific">Cocleimonas flava</name>
    <dbReference type="NCBI Taxonomy" id="634765"/>
    <lineage>
        <taxon>Bacteria</taxon>
        <taxon>Pseudomonadati</taxon>
        <taxon>Pseudomonadota</taxon>
        <taxon>Gammaproteobacteria</taxon>
        <taxon>Thiotrichales</taxon>
        <taxon>Thiotrichaceae</taxon>
        <taxon>Cocleimonas</taxon>
    </lineage>
</organism>
<evidence type="ECO:0000256" key="1">
    <source>
        <dbReference type="SAM" id="SignalP"/>
    </source>
</evidence>
<comment type="caution">
    <text evidence="2">The sequence shown here is derived from an EMBL/GenBank/DDBJ whole genome shotgun (WGS) entry which is preliminary data.</text>
</comment>
<dbReference type="Gene3D" id="3.10.20.310">
    <property type="entry name" value="membrane protein fhac"/>
    <property type="match status" value="1"/>
</dbReference>
<gene>
    <name evidence="2" type="ORF">EV695_3158</name>
</gene>
<dbReference type="EMBL" id="SMFQ01000004">
    <property type="protein sequence ID" value="TCJ85191.1"/>
    <property type="molecule type" value="Genomic_DNA"/>
</dbReference>
<dbReference type="Proteomes" id="UP000294887">
    <property type="component" value="Unassembled WGS sequence"/>
</dbReference>
<evidence type="ECO:0008006" key="4">
    <source>
        <dbReference type="Google" id="ProtNLM"/>
    </source>
</evidence>
<sequence length="562" mass="62853">MGITIKTKENIILKNTVKNACNCKPNNKLLLCCCLLLPFSAVSPAFADESCIAWTDDFKNKPNLIVGKVEINAADVFDLNNPKESKTIHRVANNLHVSTKPVVIRRQLLFKEGEIFQPRKLSESERIVRSNRYIQDADIMPSELCGNRVNIQVNTTDKWTLSPGVSFSQSGGNSKTGFEIQEHNLLGSGKGLVVGYKSDEERDETFLSYTNSLFLGTRQKLYASVQDNSDGKGHEVDLSLPFFELDSRKAWGLSTSSLSEETSLYDKGDVSSKVSVKKSEHSAYWGWSDGLESDDTDTDDSAKNEVTRYKVGWKYTESDYKDYYSLTESYPWFEYEHDSESYTTRTNFKSMGEVEDITLGTNYTLGVGLLREEFGSTDNQLNLNASFEKGYEFENSLAFINMEANSYIGSGELEGDSLNLQAEWYLFDEHGSDIYLSGTFKYQSNLQPDEQLLLGGDTGLRAYPKGYESGDKSLVFTAEKRYHFDWYPLHLAKFGAAVFADVGSAWGDGKDLDVLADVGVGLRMIPTRSSITKAIHIDLAFPLNGDSDVDDVQLSVNTENSF</sequence>
<name>A0A4R1F451_9GAMM</name>
<feature type="signal peptide" evidence="1">
    <location>
        <begin position="1"/>
        <end position="47"/>
    </location>
</feature>
<dbReference type="Gene3D" id="2.40.160.50">
    <property type="entry name" value="membrane protein fhac: a member of the omp85/tpsb transporter family"/>
    <property type="match status" value="1"/>
</dbReference>
<keyword evidence="1" id="KW-0732">Signal</keyword>
<dbReference type="AlphaFoldDB" id="A0A4R1F451"/>
<evidence type="ECO:0000313" key="3">
    <source>
        <dbReference type="Proteomes" id="UP000294887"/>
    </source>
</evidence>
<protein>
    <recommendedName>
        <fullName evidence="4">Surface antigen-like protein</fullName>
    </recommendedName>
</protein>
<reference evidence="2 3" key="1">
    <citation type="submission" date="2019-03" db="EMBL/GenBank/DDBJ databases">
        <title>Genomic Encyclopedia of Type Strains, Phase IV (KMG-IV): sequencing the most valuable type-strain genomes for metagenomic binning, comparative biology and taxonomic classification.</title>
        <authorList>
            <person name="Goeker M."/>
        </authorList>
    </citation>
    <scope>NUCLEOTIDE SEQUENCE [LARGE SCALE GENOMIC DNA]</scope>
    <source>
        <strain evidence="2 3">DSM 24830</strain>
    </source>
</reference>
<accession>A0A4R1F451</accession>
<evidence type="ECO:0000313" key="2">
    <source>
        <dbReference type="EMBL" id="TCJ85191.1"/>
    </source>
</evidence>
<feature type="chain" id="PRO_5020434212" description="Surface antigen-like protein" evidence="1">
    <location>
        <begin position="48"/>
        <end position="562"/>
    </location>
</feature>
<proteinExistence type="predicted"/>
<keyword evidence="3" id="KW-1185">Reference proteome</keyword>